<proteinExistence type="predicted"/>
<reference evidence="1 2" key="1">
    <citation type="journal article" date="2021" name="Sci. Rep.">
        <title>The genome of the diatom Chaetoceros tenuissimus carries an ancient integrated fragment of an extant virus.</title>
        <authorList>
            <person name="Hongo Y."/>
            <person name="Kimura K."/>
            <person name="Takaki Y."/>
            <person name="Yoshida Y."/>
            <person name="Baba S."/>
            <person name="Kobayashi G."/>
            <person name="Nagasaki K."/>
            <person name="Hano T."/>
            <person name="Tomaru Y."/>
        </authorList>
    </citation>
    <scope>NUCLEOTIDE SEQUENCE [LARGE SCALE GENOMIC DNA]</scope>
    <source>
        <strain evidence="1 2">NIES-3715</strain>
    </source>
</reference>
<gene>
    <name evidence="1" type="ORF">CTEN210_03541</name>
</gene>
<evidence type="ECO:0000313" key="2">
    <source>
        <dbReference type="Proteomes" id="UP001054902"/>
    </source>
</evidence>
<evidence type="ECO:0000313" key="1">
    <source>
        <dbReference type="EMBL" id="GFH47066.1"/>
    </source>
</evidence>
<organism evidence="1 2">
    <name type="scientific">Chaetoceros tenuissimus</name>
    <dbReference type="NCBI Taxonomy" id="426638"/>
    <lineage>
        <taxon>Eukaryota</taxon>
        <taxon>Sar</taxon>
        <taxon>Stramenopiles</taxon>
        <taxon>Ochrophyta</taxon>
        <taxon>Bacillariophyta</taxon>
        <taxon>Coscinodiscophyceae</taxon>
        <taxon>Chaetocerotophycidae</taxon>
        <taxon>Chaetocerotales</taxon>
        <taxon>Chaetocerotaceae</taxon>
        <taxon>Chaetoceros</taxon>
    </lineage>
</organism>
<comment type="caution">
    <text evidence="1">The sequence shown here is derived from an EMBL/GenBank/DDBJ whole genome shotgun (WGS) entry which is preliminary data.</text>
</comment>
<dbReference type="Proteomes" id="UP001054902">
    <property type="component" value="Unassembled WGS sequence"/>
</dbReference>
<dbReference type="EMBL" id="BLLK01000022">
    <property type="protein sequence ID" value="GFH47066.1"/>
    <property type="molecule type" value="Genomic_DNA"/>
</dbReference>
<name>A0AAD3CJJ8_9STRA</name>
<accession>A0AAD3CJJ8</accession>
<protein>
    <submittedName>
        <fullName evidence="1">Uncharacterized protein</fullName>
    </submittedName>
</protein>
<keyword evidence="2" id="KW-1185">Reference proteome</keyword>
<sequence>MVHIIAVRKSIEEVNPWIKNLNQNEEYAMHRVCSSFNPLTEIISEIVKRDGLQCFKKENEIGITPVQYLDANPFAEIDQIAIAKKYILEMMSEIL</sequence>
<dbReference type="AlphaFoldDB" id="A0AAD3CJJ8"/>